<feature type="non-terminal residue" evidence="1">
    <location>
        <position position="103"/>
    </location>
</feature>
<gene>
    <name evidence="1" type="ORF">AS859_05150</name>
</gene>
<comment type="caution">
    <text evidence="1">The sequence shown here is derived from an EMBL/GenBank/DDBJ whole genome shotgun (WGS) entry which is preliminary data.</text>
</comment>
<evidence type="ECO:0000313" key="1">
    <source>
        <dbReference type="EMBL" id="OQR41525.1"/>
    </source>
</evidence>
<dbReference type="Proteomes" id="UP000192599">
    <property type="component" value="Unassembled WGS sequence"/>
</dbReference>
<evidence type="ECO:0000313" key="2">
    <source>
        <dbReference type="Proteomes" id="UP000192599"/>
    </source>
</evidence>
<sequence>MDKNIENKELTYSEAIEKVIIDNGGYAPLKYIYENIEKYRIKTGLTPDNTIQERVQRDNRFTRIAKGVYALTDFINKLENSDDKYIEFVDNEVIIKSIKRYET</sequence>
<accession>A0A1V9VBU7</accession>
<proteinExistence type="predicted"/>
<reference evidence="1 2" key="1">
    <citation type="submission" date="2017-04" db="EMBL/GenBank/DDBJ databases">
        <title>Accumulation and expression of multiple antibiotic resistance genes in Arcobacter cryaerophilus that thrives in sewage.</title>
        <authorList>
            <person name="Millar J.A."/>
            <person name="Raghavan R."/>
        </authorList>
    </citation>
    <scope>NUCLEOTIDE SEQUENCE [LARGE SCALE GENOMIC DNA]</scope>
    <source>
        <strain evidence="1 2">AZT-1</strain>
    </source>
</reference>
<organism evidence="1 2">
    <name type="scientific">Aliarcobacter cryaerophilus</name>
    <dbReference type="NCBI Taxonomy" id="28198"/>
    <lineage>
        <taxon>Bacteria</taxon>
        <taxon>Pseudomonadati</taxon>
        <taxon>Campylobacterota</taxon>
        <taxon>Epsilonproteobacteria</taxon>
        <taxon>Campylobacterales</taxon>
        <taxon>Arcobacteraceae</taxon>
        <taxon>Aliarcobacter</taxon>
    </lineage>
</organism>
<dbReference type="AlphaFoldDB" id="A0A1V9VBU7"/>
<protein>
    <recommendedName>
        <fullName evidence="3">HTH HARE-type domain-containing protein</fullName>
    </recommendedName>
</protein>
<dbReference type="EMBL" id="LNTC01000049">
    <property type="protein sequence ID" value="OQR41525.1"/>
    <property type="molecule type" value="Genomic_DNA"/>
</dbReference>
<name>A0A1V9VBU7_9BACT</name>
<evidence type="ECO:0008006" key="3">
    <source>
        <dbReference type="Google" id="ProtNLM"/>
    </source>
</evidence>